<dbReference type="AlphaFoldDB" id="A0AAV1HXZ4"/>
<reference evidence="2 3" key="1">
    <citation type="submission" date="2023-10" db="EMBL/GenBank/DDBJ databases">
        <authorList>
            <person name="Maclean D."/>
            <person name="Macfadyen A."/>
        </authorList>
    </citation>
    <scope>NUCLEOTIDE SEQUENCE [LARGE SCALE GENOMIC DNA]</scope>
</reference>
<organism evidence="2 3">
    <name type="scientific">Coccomyxa viridis</name>
    <dbReference type="NCBI Taxonomy" id="1274662"/>
    <lineage>
        <taxon>Eukaryota</taxon>
        <taxon>Viridiplantae</taxon>
        <taxon>Chlorophyta</taxon>
        <taxon>core chlorophytes</taxon>
        <taxon>Trebouxiophyceae</taxon>
        <taxon>Trebouxiophyceae incertae sedis</taxon>
        <taxon>Coccomyxaceae</taxon>
        <taxon>Coccomyxa</taxon>
    </lineage>
</organism>
<feature type="compositionally biased region" description="Low complexity" evidence="1">
    <location>
        <begin position="29"/>
        <end position="47"/>
    </location>
</feature>
<proteinExistence type="predicted"/>
<gene>
    <name evidence="2" type="ORF">CVIRNUC_002267</name>
</gene>
<evidence type="ECO:0000256" key="1">
    <source>
        <dbReference type="SAM" id="MobiDB-lite"/>
    </source>
</evidence>
<feature type="region of interest" description="Disordered" evidence="1">
    <location>
        <begin position="92"/>
        <end position="148"/>
    </location>
</feature>
<dbReference type="Proteomes" id="UP001314263">
    <property type="component" value="Unassembled WGS sequence"/>
</dbReference>
<accession>A0AAV1HXZ4</accession>
<protein>
    <submittedName>
        <fullName evidence="2">Uncharacterized protein</fullName>
    </submittedName>
</protein>
<evidence type="ECO:0000313" key="2">
    <source>
        <dbReference type="EMBL" id="CAK0754053.1"/>
    </source>
</evidence>
<evidence type="ECO:0000313" key="3">
    <source>
        <dbReference type="Proteomes" id="UP001314263"/>
    </source>
</evidence>
<comment type="caution">
    <text evidence="2">The sequence shown here is derived from an EMBL/GenBank/DDBJ whole genome shotgun (WGS) entry which is preliminary data.</text>
</comment>
<name>A0AAV1HXZ4_9CHLO</name>
<feature type="region of interest" description="Disordered" evidence="1">
    <location>
        <begin position="23"/>
        <end position="60"/>
    </location>
</feature>
<sequence length="148" mass="14918">MLQTGTLNGGAFMPYTLQTTFNSLPPLPSDGSNSASSYSSNGTNYSLSREDDGLSYQESGILSAPGGQIMTAAPSSGPGAGIITAARISTGNLASSEPGMDEPADYNIPDAPDPAGQSDLVQDPTTTGNPVILNPSFGEGTAEDKSIG</sequence>
<keyword evidence="3" id="KW-1185">Reference proteome</keyword>
<feature type="compositionally biased region" description="Polar residues" evidence="1">
    <location>
        <begin position="119"/>
        <end position="129"/>
    </location>
</feature>
<dbReference type="EMBL" id="CAUYUE010000003">
    <property type="protein sequence ID" value="CAK0754053.1"/>
    <property type="molecule type" value="Genomic_DNA"/>
</dbReference>